<dbReference type="PANTHER" id="PTHR43737">
    <property type="entry name" value="BLL7424 PROTEIN"/>
    <property type="match status" value="1"/>
</dbReference>
<proteinExistence type="predicted"/>
<reference evidence="2" key="2">
    <citation type="submission" date="2023-07" db="EMBL/GenBank/DDBJ databases">
        <title>Duganella aceri sp. nov., isolated from tree sap.</title>
        <authorList>
            <person name="Kim I.S."/>
        </authorList>
    </citation>
    <scope>NUCLEOTIDE SEQUENCE [LARGE SCALE GENOMIC DNA]</scope>
    <source>
        <strain evidence="2">SAP-35</strain>
    </source>
</reference>
<evidence type="ECO:0000313" key="2">
    <source>
        <dbReference type="Proteomes" id="UP000666369"/>
    </source>
</evidence>
<gene>
    <name evidence="1" type="ORF">GW587_10585</name>
</gene>
<protein>
    <submittedName>
        <fullName evidence="1">DUF1800 domain-containing protein</fullName>
    </submittedName>
</protein>
<dbReference type="RefSeq" id="WP_166102167.1">
    <property type="nucleotide sequence ID" value="NZ_JAADJT010000004.1"/>
</dbReference>
<keyword evidence="2" id="KW-1185">Reference proteome</keyword>
<dbReference type="Pfam" id="PF08811">
    <property type="entry name" value="DUF1800"/>
    <property type="match status" value="1"/>
</dbReference>
<reference evidence="1 2" key="1">
    <citation type="submission" date="2020-01" db="EMBL/GenBank/DDBJ databases">
        <authorList>
            <person name="Lee S.D."/>
        </authorList>
    </citation>
    <scope>NUCLEOTIDE SEQUENCE [LARGE SCALE GENOMIC DNA]</scope>
    <source>
        <strain evidence="1 2">SAP-35</strain>
    </source>
</reference>
<dbReference type="EMBL" id="JAADJT010000004">
    <property type="protein sequence ID" value="NGZ84704.1"/>
    <property type="molecule type" value="Genomic_DNA"/>
</dbReference>
<organism evidence="1 2">
    <name type="scientific">Duganella aceris</name>
    <dbReference type="NCBI Taxonomy" id="2703883"/>
    <lineage>
        <taxon>Bacteria</taxon>
        <taxon>Pseudomonadati</taxon>
        <taxon>Pseudomonadota</taxon>
        <taxon>Betaproteobacteria</taxon>
        <taxon>Burkholderiales</taxon>
        <taxon>Oxalobacteraceae</taxon>
        <taxon>Telluria group</taxon>
        <taxon>Duganella</taxon>
    </lineage>
</organism>
<comment type="caution">
    <text evidence="1">The sequence shown here is derived from an EMBL/GenBank/DDBJ whole genome shotgun (WGS) entry which is preliminary data.</text>
</comment>
<name>A0ABX0FJL6_9BURK</name>
<dbReference type="InterPro" id="IPR014917">
    <property type="entry name" value="DUF1800"/>
</dbReference>
<evidence type="ECO:0000313" key="1">
    <source>
        <dbReference type="EMBL" id="NGZ84704.1"/>
    </source>
</evidence>
<sequence>MYAVLIFGLSACGGTTAPADVNGETNSVTATSARTVMGGRSLAAELPSLTAASVTTGDATTAAVSAGVTPAAASQFLAQATFGPTEGSIAEVASIGPEAWFDTQFRKPQSLHRIALDQLRTTLAPGLKVTPPAFYNSFWRQVVTGPDQLRQRVQFALSQIFVISFDSNVATFPRGGAAYYDMLGQQAFGNFRQLLESVARHPMMGIYLSYLRNQKESDTRTPDENFAREVMQLMTIGLYQLNPDGMPKLVNGKPVETYTAADVAGLAKVFTGWSWAGPDLSTARFLGGVPDADRDWKPMQNYPWFHSTSEKRFLGKTISGATTGEADLKVALDTLFQHPNVGPFIGKQLIQRLVTSNPSRAYVTRVSAVFADNGAGVRGDMKALIKAILLDPEARAVGVSGREKVREPVLRLANWMRAFKVNSLSGNFNIDNTDDPLSALGQTPLRSPSVFNFFRPGYVPPNTPIATANQVAPEMQLVSEPEIIGYLNYMQIAIAYGMGGGRDMVPNYVSEMSLSNQPEKLADRINLLILNGNMSAGLRAQIIAAINATPIPVAAGTTAEAQTTARYHRVYIAIYLAMISPEYLIQK</sequence>
<dbReference type="Proteomes" id="UP000666369">
    <property type="component" value="Unassembled WGS sequence"/>
</dbReference>
<dbReference type="PANTHER" id="PTHR43737:SF1">
    <property type="entry name" value="DUF1501 DOMAIN-CONTAINING PROTEIN"/>
    <property type="match status" value="1"/>
</dbReference>
<accession>A0ABX0FJL6</accession>